<organism evidence="2 3">
    <name type="scientific">Brevundimonas viscosa</name>
    <dbReference type="NCBI Taxonomy" id="871741"/>
    <lineage>
        <taxon>Bacteria</taxon>
        <taxon>Pseudomonadati</taxon>
        <taxon>Pseudomonadota</taxon>
        <taxon>Alphaproteobacteria</taxon>
        <taxon>Caulobacterales</taxon>
        <taxon>Caulobacteraceae</taxon>
        <taxon>Brevundimonas</taxon>
    </lineage>
</organism>
<accession>A0A1I6SY71</accession>
<gene>
    <name evidence="2" type="ORF">SAMN05192570_2779</name>
</gene>
<dbReference type="OrthoDB" id="7205642at2"/>
<dbReference type="EMBL" id="FOZV01000006">
    <property type="protein sequence ID" value="SFS81758.1"/>
    <property type="molecule type" value="Genomic_DNA"/>
</dbReference>
<name>A0A1I6SY71_9CAUL</name>
<dbReference type="Proteomes" id="UP000198788">
    <property type="component" value="Unassembled WGS sequence"/>
</dbReference>
<reference evidence="3" key="1">
    <citation type="submission" date="2016-10" db="EMBL/GenBank/DDBJ databases">
        <authorList>
            <person name="Varghese N."/>
            <person name="Submissions S."/>
        </authorList>
    </citation>
    <scope>NUCLEOTIDE SEQUENCE [LARGE SCALE GENOMIC DNA]</scope>
    <source>
        <strain evidence="3">CGMCC 1.10683</strain>
    </source>
</reference>
<dbReference type="RefSeq" id="WP_092311994.1">
    <property type="nucleotide sequence ID" value="NZ_FOZV01000006.1"/>
</dbReference>
<evidence type="ECO:0000313" key="3">
    <source>
        <dbReference type="Proteomes" id="UP000198788"/>
    </source>
</evidence>
<evidence type="ECO:0000256" key="1">
    <source>
        <dbReference type="SAM" id="MobiDB-lite"/>
    </source>
</evidence>
<protein>
    <submittedName>
        <fullName evidence="2">Uncharacterized protein</fullName>
    </submittedName>
</protein>
<keyword evidence="3" id="KW-1185">Reference proteome</keyword>
<dbReference type="AlphaFoldDB" id="A0A1I6SY71"/>
<feature type="region of interest" description="Disordered" evidence="1">
    <location>
        <begin position="1"/>
        <end position="21"/>
    </location>
</feature>
<proteinExistence type="predicted"/>
<dbReference type="STRING" id="871741.SAMN05192570_2779"/>
<sequence>MSDTTPPVPNSEEDIEDAFDTASTRLDREADAILMRDEMRSLGVRPLRRALREDAGLVGDWGRERARRLRGAVEEEPVRASVYALGLGVIIGLLMAR</sequence>
<evidence type="ECO:0000313" key="2">
    <source>
        <dbReference type="EMBL" id="SFS81758.1"/>
    </source>
</evidence>